<name>A0A0V0GI59_SOLCH</name>
<evidence type="ECO:0000256" key="1">
    <source>
        <dbReference type="SAM" id="Phobius"/>
    </source>
</evidence>
<dbReference type="EMBL" id="GEDG01038231">
    <property type="protein sequence ID" value="JAP07694.1"/>
    <property type="molecule type" value="Transcribed_RNA"/>
</dbReference>
<keyword evidence="1" id="KW-0812">Transmembrane</keyword>
<keyword evidence="1" id="KW-0472">Membrane</keyword>
<dbReference type="AlphaFoldDB" id="A0A0V0GI59"/>
<organism evidence="2">
    <name type="scientific">Solanum chacoense</name>
    <name type="common">Chaco potato</name>
    <dbReference type="NCBI Taxonomy" id="4108"/>
    <lineage>
        <taxon>Eukaryota</taxon>
        <taxon>Viridiplantae</taxon>
        <taxon>Streptophyta</taxon>
        <taxon>Embryophyta</taxon>
        <taxon>Tracheophyta</taxon>
        <taxon>Spermatophyta</taxon>
        <taxon>Magnoliopsida</taxon>
        <taxon>eudicotyledons</taxon>
        <taxon>Gunneridae</taxon>
        <taxon>Pentapetalae</taxon>
        <taxon>asterids</taxon>
        <taxon>lamiids</taxon>
        <taxon>Solanales</taxon>
        <taxon>Solanaceae</taxon>
        <taxon>Solanoideae</taxon>
        <taxon>Solaneae</taxon>
        <taxon>Solanum</taxon>
    </lineage>
</organism>
<sequence>MSCTSLLCSILKGLEKSENCQFSILHFLTKKGNRILSHFLSFVFLLQVSLIIFLEQTVDGMGICKPNY</sequence>
<keyword evidence="1" id="KW-1133">Transmembrane helix</keyword>
<feature type="transmembrane region" description="Helical" evidence="1">
    <location>
        <begin position="35"/>
        <end position="54"/>
    </location>
</feature>
<proteinExistence type="predicted"/>
<evidence type="ECO:0000313" key="2">
    <source>
        <dbReference type="EMBL" id="JAP07694.1"/>
    </source>
</evidence>
<reference evidence="2" key="1">
    <citation type="submission" date="2015-12" db="EMBL/GenBank/DDBJ databases">
        <title>Gene expression during late stages of embryo sac development: a critical building block for successful pollen-pistil interactions.</title>
        <authorList>
            <person name="Liu Y."/>
            <person name="Joly V."/>
            <person name="Sabar M."/>
            <person name="Matton D.P."/>
        </authorList>
    </citation>
    <scope>NUCLEOTIDE SEQUENCE</scope>
</reference>
<protein>
    <submittedName>
        <fullName evidence="2">Putative ovule protein</fullName>
    </submittedName>
</protein>
<accession>A0A0V0GI59</accession>